<proteinExistence type="predicted"/>
<sequence>MTPEFSRPLTWAAVPENGRQYRLAATATECAALAHRFRILGIAFLQAELNLKPEVGGTIRVTGVMEAEVTQSCVVTLEPVNQHVKEAVDARFLPEGRPPSEDPDGPDELFADKGSVDLGEAVAEQLALAMDPYPRSPGATVPTSLEEIDLPMRDGDKSQQRPSPFAVLKGGKSS</sequence>
<dbReference type="Pfam" id="PF02620">
    <property type="entry name" value="YceD"/>
    <property type="match status" value="1"/>
</dbReference>
<feature type="compositionally biased region" description="Basic and acidic residues" evidence="1">
    <location>
        <begin position="150"/>
        <end position="159"/>
    </location>
</feature>
<evidence type="ECO:0000313" key="2">
    <source>
        <dbReference type="EMBL" id="MFC3124777.1"/>
    </source>
</evidence>
<dbReference type="EMBL" id="JBHRTN010000007">
    <property type="protein sequence ID" value="MFC3124777.1"/>
    <property type="molecule type" value="Genomic_DNA"/>
</dbReference>
<name>A0ABV7G167_9PROT</name>
<accession>A0ABV7G167</accession>
<feature type="region of interest" description="Disordered" evidence="1">
    <location>
        <begin position="93"/>
        <end position="112"/>
    </location>
</feature>
<gene>
    <name evidence="2" type="ORF">ACFOD4_06860</name>
</gene>
<organism evidence="2 3">
    <name type="scientific">Teichococcus globiformis</name>
    <dbReference type="NCBI Taxonomy" id="2307229"/>
    <lineage>
        <taxon>Bacteria</taxon>
        <taxon>Pseudomonadati</taxon>
        <taxon>Pseudomonadota</taxon>
        <taxon>Alphaproteobacteria</taxon>
        <taxon>Acetobacterales</taxon>
        <taxon>Roseomonadaceae</taxon>
        <taxon>Roseomonas</taxon>
    </lineage>
</organism>
<dbReference type="Proteomes" id="UP001595593">
    <property type="component" value="Unassembled WGS sequence"/>
</dbReference>
<protein>
    <submittedName>
        <fullName evidence="2">YceD family protein</fullName>
    </submittedName>
</protein>
<comment type="caution">
    <text evidence="2">The sequence shown here is derived from an EMBL/GenBank/DDBJ whole genome shotgun (WGS) entry which is preliminary data.</text>
</comment>
<reference evidence="3" key="1">
    <citation type="journal article" date="2019" name="Int. J. Syst. Evol. Microbiol.">
        <title>The Global Catalogue of Microorganisms (GCM) 10K type strain sequencing project: providing services to taxonomists for standard genome sequencing and annotation.</title>
        <authorList>
            <consortium name="The Broad Institute Genomics Platform"/>
            <consortium name="The Broad Institute Genome Sequencing Center for Infectious Disease"/>
            <person name="Wu L."/>
            <person name="Ma J."/>
        </authorList>
    </citation>
    <scope>NUCLEOTIDE SEQUENCE [LARGE SCALE GENOMIC DNA]</scope>
    <source>
        <strain evidence="3">KCTC 52094</strain>
    </source>
</reference>
<evidence type="ECO:0000313" key="3">
    <source>
        <dbReference type="Proteomes" id="UP001595593"/>
    </source>
</evidence>
<evidence type="ECO:0000256" key="1">
    <source>
        <dbReference type="SAM" id="MobiDB-lite"/>
    </source>
</evidence>
<keyword evidence="3" id="KW-1185">Reference proteome</keyword>
<dbReference type="InterPro" id="IPR003772">
    <property type="entry name" value="YceD"/>
</dbReference>
<feature type="region of interest" description="Disordered" evidence="1">
    <location>
        <begin position="129"/>
        <end position="174"/>
    </location>
</feature>
<dbReference type="RefSeq" id="WP_379595187.1">
    <property type="nucleotide sequence ID" value="NZ_JBHRTN010000007.1"/>
</dbReference>